<organism evidence="1 2">
    <name type="scientific">Amycolatopsis pithecellobii</name>
    <dbReference type="NCBI Taxonomy" id="664692"/>
    <lineage>
        <taxon>Bacteria</taxon>
        <taxon>Bacillati</taxon>
        <taxon>Actinomycetota</taxon>
        <taxon>Actinomycetes</taxon>
        <taxon>Pseudonocardiales</taxon>
        <taxon>Pseudonocardiaceae</taxon>
        <taxon>Amycolatopsis</taxon>
    </lineage>
</organism>
<dbReference type="RefSeq" id="WP_154755986.1">
    <property type="nucleotide sequence ID" value="NZ_WMBA01000007.1"/>
</dbReference>
<reference evidence="1 2" key="1">
    <citation type="submission" date="2019-11" db="EMBL/GenBank/DDBJ databases">
        <title>Draft genome of Amycolatopsis RM579.</title>
        <authorList>
            <person name="Duangmal K."/>
            <person name="Mingma R."/>
        </authorList>
    </citation>
    <scope>NUCLEOTIDE SEQUENCE [LARGE SCALE GENOMIC DNA]</scope>
    <source>
        <strain evidence="1 2">RM579</strain>
    </source>
</reference>
<evidence type="ECO:0000313" key="1">
    <source>
        <dbReference type="EMBL" id="MTD53758.1"/>
    </source>
</evidence>
<keyword evidence="2" id="KW-1185">Reference proteome</keyword>
<evidence type="ECO:0000313" key="2">
    <source>
        <dbReference type="Proteomes" id="UP000440096"/>
    </source>
</evidence>
<comment type="caution">
    <text evidence="1">The sequence shown here is derived from an EMBL/GenBank/DDBJ whole genome shotgun (WGS) entry which is preliminary data.</text>
</comment>
<dbReference type="Proteomes" id="UP000440096">
    <property type="component" value="Unassembled WGS sequence"/>
</dbReference>
<accession>A0A6N7YPF1</accession>
<sequence length="49" mass="5635">MTEVALQPVFRGEPDVGDDSLRRADLNPEVITPYRKPGRARIFLRGRRI</sequence>
<name>A0A6N7YPF1_9PSEU</name>
<dbReference type="AlphaFoldDB" id="A0A6N7YPF1"/>
<proteinExistence type="predicted"/>
<gene>
    <name evidence="1" type="ORF">GKO32_07140</name>
</gene>
<protein>
    <submittedName>
        <fullName evidence="1">Uncharacterized protein</fullName>
    </submittedName>
</protein>
<dbReference type="EMBL" id="WMBA01000007">
    <property type="protein sequence ID" value="MTD53758.1"/>
    <property type="molecule type" value="Genomic_DNA"/>
</dbReference>